<dbReference type="PANTHER" id="PTHR35146:SF1">
    <property type="entry name" value="UPF0178 PROTEIN YAII"/>
    <property type="match status" value="1"/>
</dbReference>
<dbReference type="EMBL" id="UOEM01000034">
    <property type="protein sequence ID" value="VAW11763.1"/>
    <property type="molecule type" value="Genomic_DNA"/>
</dbReference>
<organism evidence="1">
    <name type="scientific">hydrothermal vent metagenome</name>
    <dbReference type="NCBI Taxonomy" id="652676"/>
    <lineage>
        <taxon>unclassified sequences</taxon>
        <taxon>metagenomes</taxon>
        <taxon>ecological metagenomes</taxon>
    </lineage>
</organism>
<protein>
    <submittedName>
        <fullName evidence="1">Uncharacterized protein</fullName>
    </submittedName>
</protein>
<dbReference type="HAMAP" id="MF_00489">
    <property type="entry name" value="UPF0178"/>
    <property type="match status" value="1"/>
</dbReference>
<evidence type="ECO:0000313" key="1">
    <source>
        <dbReference type="EMBL" id="VAW11763.1"/>
    </source>
</evidence>
<accession>A0A3B0T6S9</accession>
<dbReference type="AlphaFoldDB" id="A0A3B0T6S9"/>
<name>A0A3B0T6S9_9ZZZZ</name>
<dbReference type="InterPro" id="IPR003791">
    <property type="entry name" value="UPF0178"/>
</dbReference>
<proteinExistence type="inferred from homology"/>
<dbReference type="PANTHER" id="PTHR35146">
    <property type="entry name" value="UPF0178 PROTEIN YAII"/>
    <property type="match status" value="1"/>
</dbReference>
<dbReference type="NCBIfam" id="NF001095">
    <property type="entry name" value="PRK00124.1"/>
    <property type="match status" value="1"/>
</dbReference>
<sequence>MTLVKKTAIDTIFPTPFRPPAQTLQSSKMNPEIKIYIDADACPVKAETYKVAARHGLKTFVVSGDIIGVPMDPMIERIIAGAGFDAADDWIAAHAGAHAIVVTADIPLASRCIDAGATVLSPKGREFTENAIGATLATRNLMADLREAGAVTGGPAPFSKADRSAYLSTLENLVVRLKRGL</sequence>
<gene>
    <name evidence="1" type="ORF">MNBD_ALPHA09-757</name>
</gene>
<dbReference type="Pfam" id="PF02639">
    <property type="entry name" value="DUF188"/>
    <property type="match status" value="1"/>
</dbReference>
<reference evidence="1" key="1">
    <citation type="submission" date="2018-06" db="EMBL/GenBank/DDBJ databases">
        <authorList>
            <person name="Zhirakovskaya E."/>
        </authorList>
    </citation>
    <scope>NUCLEOTIDE SEQUENCE</scope>
</reference>